<name>A0A9W6XGJ2_9STRA</name>
<keyword evidence="2" id="KW-1185">Reference proteome</keyword>
<gene>
    <name evidence="1" type="ORF">Pfra01_001088600</name>
</gene>
<proteinExistence type="predicted"/>
<reference evidence="1" key="1">
    <citation type="submission" date="2023-04" db="EMBL/GenBank/DDBJ databases">
        <title>Phytophthora fragariaefolia NBRC 109709.</title>
        <authorList>
            <person name="Ichikawa N."/>
            <person name="Sato H."/>
            <person name="Tonouchi N."/>
        </authorList>
    </citation>
    <scope>NUCLEOTIDE SEQUENCE</scope>
    <source>
        <strain evidence="1">NBRC 109709</strain>
    </source>
</reference>
<comment type="caution">
    <text evidence="1">The sequence shown here is derived from an EMBL/GenBank/DDBJ whole genome shotgun (WGS) entry which is preliminary data.</text>
</comment>
<dbReference type="Proteomes" id="UP001165121">
    <property type="component" value="Unassembled WGS sequence"/>
</dbReference>
<organism evidence="1 2">
    <name type="scientific">Phytophthora fragariaefolia</name>
    <dbReference type="NCBI Taxonomy" id="1490495"/>
    <lineage>
        <taxon>Eukaryota</taxon>
        <taxon>Sar</taxon>
        <taxon>Stramenopiles</taxon>
        <taxon>Oomycota</taxon>
        <taxon>Peronosporomycetes</taxon>
        <taxon>Peronosporales</taxon>
        <taxon>Peronosporaceae</taxon>
        <taxon>Phytophthora</taxon>
    </lineage>
</organism>
<dbReference type="EMBL" id="BSXT01001074">
    <property type="protein sequence ID" value="GMF38134.1"/>
    <property type="molecule type" value="Genomic_DNA"/>
</dbReference>
<evidence type="ECO:0000313" key="2">
    <source>
        <dbReference type="Proteomes" id="UP001165121"/>
    </source>
</evidence>
<sequence>MDVVIPNVTLADGTTTADPDLMTPDHTKFWGVLLEHTTTQLSAEDKQFLDAPITTKDFYWAIQTTAKEKLGGLGIPAEYSTQADVSI</sequence>
<evidence type="ECO:0000313" key="1">
    <source>
        <dbReference type="EMBL" id="GMF38134.1"/>
    </source>
</evidence>
<accession>A0A9W6XGJ2</accession>
<dbReference type="AlphaFoldDB" id="A0A9W6XGJ2"/>
<protein>
    <submittedName>
        <fullName evidence="1">Unnamed protein product</fullName>
    </submittedName>
</protein>